<evidence type="ECO:0000259" key="1">
    <source>
        <dbReference type="Pfam" id="PF00419"/>
    </source>
</evidence>
<dbReference type="EMBL" id="JAGETQ010000114">
    <property type="protein sequence ID" value="MBO1916465.1"/>
    <property type="molecule type" value="Genomic_DNA"/>
</dbReference>
<dbReference type="InterPro" id="IPR008966">
    <property type="entry name" value="Adhesion_dom_sf"/>
</dbReference>
<reference evidence="2" key="1">
    <citation type="submission" date="2021-03" db="EMBL/GenBank/DDBJ databases">
        <title>Molecular epidemiology and mechanisms of colistin and carbapenem resistance in Enterobacteriaceae from clinical isolates, the environment and porcine samples in Pretoria, South Africa.</title>
        <authorList>
            <person name="Bogoshi D."/>
            <person name="Mbelle N.M."/>
            <person name="Naidoo V."/>
            <person name="Osei Sekyere J."/>
        </authorList>
    </citation>
    <scope>NUCLEOTIDE SEQUENCE</scope>
    <source>
        <strain evidence="2">C052</strain>
    </source>
</reference>
<dbReference type="Proteomes" id="UP000664477">
    <property type="component" value="Unassembled WGS sequence"/>
</dbReference>
<accession>A0A939NN98</accession>
<proteinExistence type="predicted"/>
<comment type="caution">
    <text evidence="2">The sequence shown here is derived from an EMBL/GenBank/DDBJ whole genome shotgun (WGS) entry which is preliminary data.</text>
</comment>
<dbReference type="Gene3D" id="2.60.40.1090">
    <property type="entry name" value="Fimbrial-type adhesion domain"/>
    <property type="match status" value="1"/>
</dbReference>
<dbReference type="InterPro" id="IPR000259">
    <property type="entry name" value="Adhesion_dom_fimbrial"/>
</dbReference>
<sequence>MALGTATADTALQVGSNTLYFSAAYVSTKKDVKAGSANATADFNLTYK</sequence>
<dbReference type="GO" id="GO:0009289">
    <property type="term" value="C:pilus"/>
    <property type="evidence" value="ECO:0007669"/>
    <property type="project" value="InterPro"/>
</dbReference>
<gene>
    <name evidence="2" type="ORF">J4727_15875</name>
</gene>
<dbReference type="InterPro" id="IPR036937">
    <property type="entry name" value="Adhesion_dom_fimbrial_sf"/>
</dbReference>
<organism evidence="2 3">
    <name type="scientific">Providencia rettgeri</name>
    <dbReference type="NCBI Taxonomy" id="587"/>
    <lineage>
        <taxon>Bacteria</taxon>
        <taxon>Pseudomonadati</taxon>
        <taxon>Pseudomonadota</taxon>
        <taxon>Gammaproteobacteria</taxon>
        <taxon>Enterobacterales</taxon>
        <taxon>Morganellaceae</taxon>
        <taxon>Providencia</taxon>
    </lineage>
</organism>
<name>A0A939NN98_PRORE</name>
<dbReference type="GO" id="GO:0007155">
    <property type="term" value="P:cell adhesion"/>
    <property type="evidence" value="ECO:0007669"/>
    <property type="project" value="InterPro"/>
</dbReference>
<feature type="domain" description="Fimbrial-type adhesion" evidence="1">
    <location>
        <begin position="11"/>
        <end position="48"/>
    </location>
</feature>
<dbReference type="SUPFAM" id="SSF49401">
    <property type="entry name" value="Bacterial adhesins"/>
    <property type="match status" value="1"/>
</dbReference>
<evidence type="ECO:0000313" key="3">
    <source>
        <dbReference type="Proteomes" id="UP000664477"/>
    </source>
</evidence>
<dbReference type="AlphaFoldDB" id="A0A939NN98"/>
<dbReference type="Pfam" id="PF00419">
    <property type="entry name" value="Fimbrial"/>
    <property type="match status" value="1"/>
</dbReference>
<evidence type="ECO:0000313" key="2">
    <source>
        <dbReference type="EMBL" id="MBO1916465.1"/>
    </source>
</evidence>
<protein>
    <recommendedName>
        <fullName evidence="1">Fimbrial-type adhesion domain-containing protein</fullName>
    </recommendedName>
</protein>